<evidence type="ECO:0000256" key="1">
    <source>
        <dbReference type="ARBA" id="ARBA00001579"/>
    </source>
</evidence>
<evidence type="ECO:0000256" key="2">
    <source>
        <dbReference type="ARBA" id="ARBA00001933"/>
    </source>
</evidence>
<keyword evidence="4" id="KW-0413">Isomerase</keyword>
<dbReference type="InterPro" id="IPR005814">
    <property type="entry name" value="Aminotrans_3"/>
</dbReference>
<comment type="pathway">
    <text evidence="5">Porphyrin-containing compound metabolism.</text>
</comment>
<dbReference type="Gene3D" id="3.90.1150.10">
    <property type="entry name" value="Aspartate Aminotransferase, domain 1"/>
    <property type="match status" value="1"/>
</dbReference>
<comment type="caution">
    <text evidence="6">The sequence shown here is derived from an EMBL/GenBank/DDBJ whole genome shotgun (WGS) entry which is preliminary data.</text>
</comment>
<dbReference type="PANTHER" id="PTHR43713:SF3">
    <property type="entry name" value="GLUTAMATE-1-SEMIALDEHYDE 2,1-AMINOMUTASE 1, CHLOROPLASTIC-RELATED"/>
    <property type="match status" value="1"/>
</dbReference>
<dbReference type="PANTHER" id="PTHR43713">
    <property type="entry name" value="GLUTAMATE-1-SEMIALDEHYDE 2,1-AMINOMUTASE"/>
    <property type="match status" value="1"/>
</dbReference>
<reference evidence="6 7" key="1">
    <citation type="submission" date="2017-04" db="EMBL/GenBank/DDBJ databases">
        <title>Novel microbial lineages endemic to geothermal iron-oxide mats fill important gaps in the evolutionary history of Archaea.</title>
        <authorList>
            <person name="Jay Z.J."/>
            <person name="Beam J.P."/>
            <person name="Dlakic M."/>
            <person name="Rusch D.B."/>
            <person name="Kozubal M.A."/>
            <person name="Inskeep W.P."/>
        </authorList>
    </citation>
    <scope>NUCLEOTIDE SEQUENCE [LARGE SCALE GENOMIC DNA]</scope>
    <source>
        <strain evidence="6">BE_D</strain>
    </source>
</reference>
<name>A0A2R6C671_9ARCH</name>
<dbReference type="GO" id="GO:0030170">
    <property type="term" value="F:pyridoxal phosphate binding"/>
    <property type="evidence" value="ECO:0007669"/>
    <property type="project" value="InterPro"/>
</dbReference>
<protein>
    <recommendedName>
        <fullName evidence="8">Aspartate aminotransferase family protein</fullName>
    </recommendedName>
</protein>
<gene>
    <name evidence="6" type="ORF">B9Q04_16205</name>
</gene>
<dbReference type="GO" id="GO:0042286">
    <property type="term" value="F:glutamate-1-semialdehyde 2,1-aminomutase activity"/>
    <property type="evidence" value="ECO:0007669"/>
    <property type="project" value="UniProtKB-EC"/>
</dbReference>
<dbReference type="EMBL" id="NEXF01000502">
    <property type="protein sequence ID" value="PSO06409.1"/>
    <property type="molecule type" value="Genomic_DNA"/>
</dbReference>
<dbReference type="AlphaFoldDB" id="A0A2R6C671"/>
<dbReference type="PROSITE" id="PS00600">
    <property type="entry name" value="AA_TRANSFER_CLASS_3"/>
    <property type="match status" value="1"/>
</dbReference>
<dbReference type="SUPFAM" id="SSF53383">
    <property type="entry name" value="PLP-dependent transferases"/>
    <property type="match status" value="1"/>
</dbReference>
<evidence type="ECO:0008006" key="8">
    <source>
        <dbReference type="Google" id="ProtNLM"/>
    </source>
</evidence>
<evidence type="ECO:0000313" key="7">
    <source>
        <dbReference type="Proteomes" id="UP000242015"/>
    </source>
</evidence>
<proteinExistence type="predicted"/>
<evidence type="ECO:0000313" key="6">
    <source>
        <dbReference type="EMBL" id="PSO06409.1"/>
    </source>
</evidence>
<evidence type="ECO:0000256" key="3">
    <source>
        <dbReference type="ARBA" id="ARBA00022898"/>
    </source>
</evidence>
<organism evidence="6 7">
    <name type="scientific">Candidatus Marsarchaeota G2 archaeon BE_D</name>
    <dbReference type="NCBI Taxonomy" id="1978158"/>
    <lineage>
        <taxon>Archaea</taxon>
        <taxon>Candidatus Marsarchaeota</taxon>
        <taxon>Candidatus Marsarchaeota group 2</taxon>
    </lineage>
</organism>
<dbReference type="InterPro" id="IPR015421">
    <property type="entry name" value="PyrdxlP-dep_Trfase_major"/>
</dbReference>
<dbReference type="Proteomes" id="UP000242015">
    <property type="component" value="Unassembled WGS sequence"/>
</dbReference>
<feature type="non-terminal residue" evidence="6">
    <location>
        <position position="1"/>
    </location>
</feature>
<accession>A0A2R6C671</accession>
<comment type="cofactor">
    <cofactor evidence="2">
        <name>pyridoxal 5'-phosphate</name>
        <dbReference type="ChEBI" id="CHEBI:597326"/>
    </cofactor>
</comment>
<keyword evidence="3" id="KW-0663">Pyridoxal phosphate</keyword>
<dbReference type="Gene3D" id="3.40.640.10">
    <property type="entry name" value="Type I PLP-dependent aspartate aminotransferase-like (Major domain)"/>
    <property type="match status" value="1"/>
</dbReference>
<dbReference type="Pfam" id="PF00202">
    <property type="entry name" value="Aminotran_3"/>
    <property type="match status" value="1"/>
</dbReference>
<dbReference type="InterPro" id="IPR049704">
    <property type="entry name" value="Aminotrans_3_PPA_site"/>
</dbReference>
<sequence length="247" mass="27064">PYNDISSLEEALKSNRGEVAPVILEPVCFNSGAILPVNGYLEQVRELTSKLDVPLIFDEVITGFRLAPGGAQQYFHVQTDISVFGKALGNGFPISAVVGREDILSLSAPGGRVGYGGTYNGNQISLAAADATLEALADGQIQTKLSNMTSTIIEWVREAAETERVNLRTQGIGGQFQIYFTDKEVRDYREAAGINRAMYSDLQRDLRLEGVLLHPDPLFHHGVTASHTREDLERLVQAITKHLRKTP</sequence>
<dbReference type="GO" id="GO:0008483">
    <property type="term" value="F:transaminase activity"/>
    <property type="evidence" value="ECO:0007669"/>
    <property type="project" value="InterPro"/>
</dbReference>
<dbReference type="InterPro" id="IPR015424">
    <property type="entry name" value="PyrdxlP-dep_Trfase"/>
</dbReference>
<dbReference type="InterPro" id="IPR015422">
    <property type="entry name" value="PyrdxlP-dep_Trfase_small"/>
</dbReference>
<evidence type="ECO:0000256" key="5">
    <source>
        <dbReference type="ARBA" id="ARBA00023444"/>
    </source>
</evidence>
<comment type="catalytic activity">
    <reaction evidence="1">
        <text>(S)-4-amino-5-oxopentanoate = 5-aminolevulinate</text>
        <dbReference type="Rhea" id="RHEA:14265"/>
        <dbReference type="ChEBI" id="CHEBI:57501"/>
        <dbReference type="ChEBI" id="CHEBI:356416"/>
        <dbReference type="EC" id="5.4.3.8"/>
    </reaction>
</comment>
<evidence type="ECO:0000256" key="4">
    <source>
        <dbReference type="ARBA" id="ARBA00023235"/>
    </source>
</evidence>